<dbReference type="SMART" id="SM00360">
    <property type="entry name" value="RRM"/>
    <property type="match status" value="3"/>
</dbReference>
<feature type="compositionally biased region" description="Low complexity" evidence="4">
    <location>
        <begin position="542"/>
        <end position="552"/>
    </location>
</feature>
<feature type="region of interest" description="Disordered" evidence="4">
    <location>
        <begin position="279"/>
        <end position="328"/>
    </location>
</feature>
<keyword evidence="7" id="KW-1185">Reference proteome</keyword>
<dbReference type="Pfam" id="PF00076">
    <property type="entry name" value="RRM_1"/>
    <property type="match status" value="3"/>
</dbReference>
<feature type="domain" description="RRM" evidence="5">
    <location>
        <begin position="200"/>
        <end position="274"/>
    </location>
</feature>
<name>A0A8S1H6A9_9PELO</name>
<accession>A0A8S1H6A9</accession>
<dbReference type="InterPro" id="IPR050666">
    <property type="entry name" value="ESRP"/>
</dbReference>
<evidence type="ECO:0000256" key="1">
    <source>
        <dbReference type="ARBA" id="ARBA00022737"/>
    </source>
</evidence>
<dbReference type="SUPFAM" id="SSF54928">
    <property type="entry name" value="RNA-binding domain, RBD"/>
    <property type="match status" value="3"/>
</dbReference>
<proteinExistence type="predicted"/>
<evidence type="ECO:0000313" key="6">
    <source>
        <dbReference type="EMBL" id="CAD6191239.1"/>
    </source>
</evidence>
<sequence>MSKKREEPHYPCAVLVESARSVCIFSDMRRIKAATTLSLNNVVSSLSNCEKTTKQCMSQKEEDQINKEPTPEYQLQFDYNSVPNKDEPPQENGIEKAPVENEETPETNFVRLRGLPFSCTEAEIRQFLKDIDASAITFGPPSDGRPSGEAYVEIKNRSDVLRALQFNRERIGDRYIEVFTVTESELSFLNTQGVFGDEGKVVRLRGLPWSATAEDISLFFKGLGPLQVVFGQTGGRPSGDAFVQFSVAEDAQRAMAFNNQHLGSRYIEVFHSSLGELESARDGSSRKPFAASKSERPYRNESSNSKIPSLMSVAPTSPNFRGGNDFDREEFRRGNGRCKIYMRGLPYDANSRSVAAFFSPIPPTCIQIGYNESGRPSGDGCVEFENSIDANDAMEKNRSSMGRRYVELFPAHDAPPTMRCVKWQTVLGTPSSGGSRRGPAPFDEWMEETFEAPPKLRAGSGPQRGGGRGRDRRGGGGYDSFPSREDRRGGGRGGGPRGGRGRKEDRGGGRDGGRGDRNRSVPRAGPPPAALQARFSDSRYGSSDFAHHSSSSLDQGYRGGYEREREPHQSAGDSNTNSWGGYGSGGGGSFNASSGNSSSITFGIPTGYGAPAGYGAPSGYSSGPNSGSQGSYGGGW</sequence>
<evidence type="ECO:0000259" key="5">
    <source>
        <dbReference type="PROSITE" id="PS50102"/>
    </source>
</evidence>
<feature type="region of interest" description="Disordered" evidence="4">
    <location>
        <begin position="451"/>
        <end position="636"/>
    </location>
</feature>
<dbReference type="EMBL" id="CAJGYM010000020">
    <property type="protein sequence ID" value="CAD6191239.1"/>
    <property type="molecule type" value="Genomic_DNA"/>
</dbReference>
<feature type="compositionally biased region" description="Gly residues" evidence="4">
    <location>
        <begin position="580"/>
        <end position="589"/>
    </location>
</feature>
<reference evidence="6" key="1">
    <citation type="submission" date="2020-10" db="EMBL/GenBank/DDBJ databases">
        <authorList>
            <person name="Kikuchi T."/>
        </authorList>
    </citation>
    <scope>NUCLEOTIDE SEQUENCE</scope>
    <source>
        <strain evidence="6">NKZ352</strain>
    </source>
</reference>
<keyword evidence="2 3" id="KW-0694">RNA-binding</keyword>
<evidence type="ECO:0000256" key="3">
    <source>
        <dbReference type="PROSITE-ProRule" id="PRU00176"/>
    </source>
</evidence>
<organism evidence="6 7">
    <name type="scientific">Caenorhabditis auriculariae</name>
    <dbReference type="NCBI Taxonomy" id="2777116"/>
    <lineage>
        <taxon>Eukaryota</taxon>
        <taxon>Metazoa</taxon>
        <taxon>Ecdysozoa</taxon>
        <taxon>Nematoda</taxon>
        <taxon>Chromadorea</taxon>
        <taxon>Rhabditida</taxon>
        <taxon>Rhabditina</taxon>
        <taxon>Rhabditomorpha</taxon>
        <taxon>Rhabditoidea</taxon>
        <taxon>Rhabditidae</taxon>
        <taxon>Peloderinae</taxon>
        <taxon>Caenorhabditis</taxon>
    </lineage>
</organism>
<dbReference type="CDD" id="cd12254">
    <property type="entry name" value="RRM_hnRNPH_ESRPs_RBM12_like"/>
    <property type="match status" value="2"/>
</dbReference>
<keyword evidence="1" id="KW-0677">Repeat</keyword>
<protein>
    <recommendedName>
        <fullName evidence="5">RRM domain-containing protein</fullName>
    </recommendedName>
</protein>
<feature type="compositionally biased region" description="Low complexity" evidence="4">
    <location>
        <begin position="607"/>
        <end position="629"/>
    </location>
</feature>
<feature type="domain" description="RRM" evidence="5">
    <location>
        <begin position="108"/>
        <end position="183"/>
    </location>
</feature>
<dbReference type="AlphaFoldDB" id="A0A8S1H6A9"/>
<dbReference type="PANTHER" id="PTHR13976">
    <property type="entry name" value="HETEROGENEOUS NUCLEAR RIBONUCLEOPROTEIN-RELATED"/>
    <property type="match status" value="1"/>
</dbReference>
<comment type="caution">
    <text evidence="6">The sequence shown here is derived from an EMBL/GenBank/DDBJ whole genome shotgun (WGS) entry which is preliminary data.</text>
</comment>
<evidence type="ECO:0000256" key="2">
    <source>
        <dbReference type="ARBA" id="ARBA00022884"/>
    </source>
</evidence>
<dbReference type="OrthoDB" id="431068at2759"/>
<gene>
    <name evidence="6" type="ORF">CAUJ_LOCUS7158</name>
</gene>
<feature type="domain" description="RRM" evidence="5">
    <location>
        <begin position="338"/>
        <end position="413"/>
    </location>
</feature>
<dbReference type="Proteomes" id="UP000835052">
    <property type="component" value="Unassembled WGS sequence"/>
</dbReference>
<dbReference type="InterPro" id="IPR000504">
    <property type="entry name" value="RRM_dom"/>
</dbReference>
<evidence type="ECO:0000256" key="4">
    <source>
        <dbReference type="SAM" id="MobiDB-lite"/>
    </source>
</evidence>
<feature type="compositionally biased region" description="Basic and acidic residues" evidence="4">
    <location>
        <begin position="84"/>
        <end position="99"/>
    </location>
</feature>
<feature type="compositionally biased region" description="Basic and acidic residues" evidence="4">
    <location>
        <begin position="501"/>
        <end position="519"/>
    </location>
</feature>
<dbReference type="GO" id="GO:0003723">
    <property type="term" value="F:RNA binding"/>
    <property type="evidence" value="ECO:0007669"/>
    <property type="project" value="UniProtKB-UniRule"/>
</dbReference>
<feature type="region of interest" description="Disordered" evidence="4">
    <location>
        <begin position="80"/>
        <end position="105"/>
    </location>
</feature>
<dbReference type="Gene3D" id="3.30.70.330">
    <property type="match status" value="3"/>
</dbReference>
<feature type="compositionally biased region" description="Low complexity" evidence="4">
    <location>
        <begin position="590"/>
        <end position="599"/>
    </location>
</feature>
<dbReference type="InterPro" id="IPR035979">
    <property type="entry name" value="RBD_domain_sf"/>
</dbReference>
<dbReference type="InterPro" id="IPR012677">
    <property type="entry name" value="Nucleotide-bd_a/b_plait_sf"/>
</dbReference>
<dbReference type="PROSITE" id="PS50102">
    <property type="entry name" value="RRM"/>
    <property type="match status" value="3"/>
</dbReference>
<evidence type="ECO:0000313" key="7">
    <source>
        <dbReference type="Proteomes" id="UP000835052"/>
    </source>
</evidence>